<protein>
    <submittedName>
        <fullName evidence="1">Aspartate/glutamate racemase family protein</fullName>
    </submittedName>
</protein>
<dbReference type="Pfam" id="PF17645">
    <property type="entry name" value="Amdase"/>
    <property type="match status" value="1"/>
</dbReference>
<dbReference type="AlphaFoldDB" id="A0A9X1K294"/>
<comment type="caution">
    <text evidence="1">The sequence shown here is derived from an EMBL/GenBank/DDBJ whole genome shotgun (WGS) entry which is preliminary data.</text>
</comment>
<sequence length="247" mass="26023">MTPAHAYTMTQTTPPQIGLVVLQSDETLEDDMRRLIPHSVRLLVTRLPSAREVTSETLARMEHHLSDAAALFPRNLAFDAVGYGCTSGTAQIGVERIATCVRDGTRTAAVTEPVSALLAACAALGAKRIALLSPYIESVSDTLRRVLADNGIDAPVLGTFAEAEEAKVARIDGPSIHAAALQTLENAQADALFLSCTNLRTLDVVPDLERAAGIPVISSNLVLGWHLLQCAGVIGADVLPGDLLKGA</sequence>
<organism evidence="1 2">
    <name type="scientific">Roseobacter insulae</name>
    <dbReference type="NCBI Taxonomy" id="2859783"/>
    <lineage>
        <taxon>Bacteria</taxon>
        <taxon>Pseudomonadati</taxon>
        <taxon>Pseudomonadota</taxon>
        <taxon>Alphaproteobacteria</taxon>
        <taxon>Rhodobacterales</taxon>
        <taxon>Roseobacteraceae</taxon>
        <taxon>Roseobacter</taxon>
    </lineage>
</organism>
<keyword evidence="2" id="KW-1185">Reference proteome</keyword>
<reference evidence="1" key="1">
    <citation type="submission" date="2021-07" db="EMBL/GenBank/DDBJ databases">
        <title>Roseobacter insulae sp. nov., isolated from a tidal flat.</title>
        <authorList>
            <person name="Park S."/>
            <person name="Yoon J.-H."/>
        </authorList>
    </citation>
    <scope>NUCLEOTIDE SEQUENCE</scope>
    <source>
        <strain evidence="1">YSTF-M11</strain>
    </source>
</reference>
<dbReference type="Proteomes" id="UP001138661">
    <property type="component" value="Unassembled WGS sequence"/>
</dbReference>
<proteinExistence type="predicted"/>
<dbReference type="PANTHER" id="PTHR40267">
    <property type="entry name" value="BLR3294 PROTEIN"/>
    <property type="match status" value="1"/>
</dbReference>
<dbReference type="PANTHER" id="PTHR40267:SF1">
    <property type="entry name" value="BLR3294 PROTEIN"/>
    <property type="match status" value="1"/>
</dbReference>
<gene>
    <name evidence="1" type="ORF">KX928_19670</name>
</gene>
<evidence type="ECO:0000313" key="1">
    <source>
        <dbReference type="EMBL" id="MBW4710009.1"/>
    </source>
</evidence>
<dbReference type="PIRSF" id="PIRSF015736">
    <property type="entry name" value="MI"/>
    <property type="match status" value="1"/>
</dbReference>
<accession>A0A9X1K294</accession>
<evidence type="ECO:0000313" key="2">
    <source>
        <dbReference type="Proteomes" id="UP001138661"/>
    </source>
</evidence>
<dbReference type="InterPro" id="IPR026286">
    <property type="entry name" value="MaiA/AMDase"/>
</dbReference>
<name>A0A9X1K294_9RHOB</name>
<dbReference type="EMBL" id="JAHXDN010000006">
    <property type="protein sequence ID" value="MBW4710009.1"/>
    <property type="molecule type" value="Genomic_DNA"/>
</dbReference>
<dbReference type="RefSeq" id="WP_219506133.1">
    <property type="nucleotide sequence ID" value="NZ_JAHXDN010000006.1"/>
</dbReference>